<evidence type="ECO:0000256" key="1">
    <source>
        <dbReference type="SAM" id="MobiDB-lite"/>
    </source>
</evidence>
<reference evidence="2 3" key="1">
    <citation type="submission" date="2019-04" db="EMBL/GenBank/DDBJ databases">
        <title>Step-wise assembly of the neonatal virome modulated by breast feeding.</title>
        <authorList>
            <person name="Liang G."/>
            <person name="Bushman F."/>
        </authorList>
    </citation>
    <scope>NUCLEOTIDE SEQUENCE [LARGE SCALE GENOMIC DNA]</scope>
    <source>
        <strain evidence="2 3">E3754</strain>
    </source>
</reference>
<dbReference type="AlphaFoldDB" id="A0AAP6RKP0"/>
<gene>
    <name evidence="2" type="ORF">GTI81_16955</name>
</gene>
<feature type="compositionally biased region" description="Basic and acidic residues" evidence="1">
    <location>
        <begin position="79"/>
        <end position="91"/>
    </location>
</feature>
<accession>A0AAP6RKP0</accession>
<evidence type="ECO:0000313" key="3">
    <source>
        <dbReference type="Proteomes" id="UP000429730"/>
    </source>
</evidence>
<comment type="caution">
    <text evidence="2">The sequence shown here is derived from an EMBL/GenBank/DDBJ whole genome shotgun (WGS) entry which is preliminary data.</text>
</comment>
<feature type="compositionally biased region" description="Polar residues" evidence="1">
    <location>
        <begin position="32"/>
        <end position="65"/>
    </location>
</feature>
<proteinExistence type="predicted"/>
<protein>
    <submittedName>
        <fullName evidence="2">Surface exclusion protein</fullName>
    </submittedName>
</protein>
<organism evidence="2 3">
    <name type="scientific">Enterococcus faecalis</name>
    <name type="common">Streptococcus faecalis</name>
    <dbReference type="NCBI Taxonomy" id="1351"/>
    <lineage>
        <taxon>Bacteria</taxon>
        <taxon>Bacillati</taxon>
        <taxon>Bacillota</taxon>
        <taxon>Bacilli</taxon>
        <taxon>Lactobacillales</taxon>
        <taxon>Enterococcaceae</taxon>
        <taxon>Enterococcus</taxon>
    </lineage>
</organism>
<name>A0AAP6RKP0_ENTFL</name>
<sequence>MKKFASAGLSILVATGVAGIGGNEVQAAEQAQPKTPENSSTEQPTVKATETTEQAITEKQQQVTEKQAIVDQKQQVADTAKKEKDTIDQSV</sequence>
<dbReference type="EMBL" id="WVTJ01000142">
    <property type="protein sequence ID" value="MXS54354.1"/>
    <property type="molecule type" value="Genomic_DNA"/>
</dbReference>
<evidence type="ECO:0000313" key="2">
    <source>
        <dbReference type="EMBL" id="MXS54354.1"/>
    </source>
</evidence>
<dbReference type="Proteomes" id="UP000429730">
    <property type="component" value="Unassembled WGS sequence"/>
</dbReference>
<feature type="non-terminal residue" evidence="2">
    <location>
        <position position="91"/>
    </location>
</feature>
<feature type="region of interest" description="Disordered" evidence="1">
    <location>
        <begin position="26"/>
        <end position="91"/>
    </location>
</feature>